<dbReference type="Pfam" id="PF00293">
    <property type="entry name" value="NUDIX"/>
    <property type="match status" value="1"/>
</dbReference>
<dbReference type="InterPro" id="IPR015797">
    <property type="entry name" value="NUDIX_hydrolase-like_dom_sf"/>
</dbReference>
<dbReference type="SUPFAM" id="SSF55811">
    <property type="entry name" value="Nudix"/>
    <property type="match status" value="1"/>
</dbReference>
<dbReference type="InterPro" id="IPR000086">
    <property type="entry name" value="NUDIX_hydrolase_dom"/>
</dbReference>
<dbReference type="PROSITE" id="PS00893">
    <property type="entry name" value="NUDIX_BOX"/>
    <property type="match status" value="1"/>
</dbReference>
<protein>
    <submittedName>
        <fullName evidence="3">NUDIX hydrolase domain-like protein</fullName>
    </submittedName>
</protein>
<dbReference type="Gene3D" id="3.90.79.10">
    <property type="entry name" value="Nucleoside Triphosphate Pyrophosphohydrolase"/>
    <property type="match status" value="1"/>
</dbReference>
<keyword evidence="1 3" id="KW-0378">Hydrolase</keyword>
<dbReference type="PANTHER" id="PTHR16099:SF5">
    <property type="entry name" value="NUCLEOTIDE TRIPHOSPHATE DIPHOSPHATASE NUDT15"/>
    <property type="match status" value="1"/>
</dbReference>
<dbReference type="GO" id="GO:0005829">
    <property type="term" value="C:cytosol"/>
    <property type="evidence" value="ECO:0007669"/>
    <property type="project" value="TreeGrafter"/>
</dbReference>
<dbReference type="PANTHER" id="PTHR16099">
    <property type="entry name" value="8-OXO-DGTP DIPHOSPHATES NUDT15"/>
    <property type="match status" value="1"/>
</dbReference>
<dbReference type="Proteomes" id="UP001244207">
    <property type="component" value="Unassembled WGS sequence"/>
</dbReference>
<dbReference type="AlphaFoldDB" id="A0AAD8UBS8"/>
<evidence type="ECO:0000313" key="3">
    <source>
        <dbReference type="EMBL" id="KAK1709742.1"/>
    </source>
</evidence>
<evidence type="ECO:0000256" key="1">
    <source>
        <dbReference type="ARBA" id="ARBA00022801"/>
    </source>
</evidence>
<dbReference type="GeneID" id="85393430"/>
<dbReference type="GO" id="GO:0035539">
    <property type="term" value="F:8-oxo-7,8-dihydrodeoxyguanosine triphosphate pyrophosphatase activity"/>
    <property type="evidence" value="ECO:0007669"/>
    <property type="project" value="TreeGrafter"/>
</dbReference>
<name>A0AAD8UBS8_GLOAC</name>
<dbReference type="CDD" id="cd04678">
    <property type="entry name" value="NUDIX_MTH2_Nudt15"/>
    <property type="match status" value="1"/>
</dbReference>
<reference evidence="3" key="1">
    <citation type="submission" date="2021-12" db="EMBL/GenBank/DDBJ databases">
        <title>Comparative genomics, transcriptomics and evolutionary studies reveal genomic signatures of adaptation to plant cell wall in hemibiotrophic fungi.</title>
        <authorList>
            <consortium name="DOE Joint Genome Institute"/>
            <person name="Baroncelli R."/>
            <person name="Diaz J.F."/>
            <person name="Benocci T."/>
            <person name="Peng M."/>
            <person name="Battaglia E."/>
            <person name="Haridas S."/>
            <person name="Andreopoulos W."/>
            <person name="Labutti K."/>
            <person name="Pangilinan J."/>
            <person name="Floch G.L."/>
            <person name="Makela M.R."/>
            <person name="Henrissat B."/>
            <person name="Grigoriev I.V."/>
            <person name="Crouch J.A."/>
            <person name="De Vries R.P."/>
            <person name="Sukno S.A."/>
            <person name="Thon M.R."/>
        </authorList>
    </citation>
    <scope>NUCLEOTIDE SEQUENCE</scope>
    <source>
        <strain evidence="3">CBS 112980</strain>
    </source>
</reference>
<dbReference type="PROSITE" id="PS51462">
    <property type="entry name" value="NUDIX"/>
    <property type="match status" value="1"/>
</dbReference>
<dbReference type="InterPro" id="IPR020084">
    <property type="entry name" value="NUDIX_hydrolase_CS"/>
</dbReference>
<keyword evidence="4" id="KW-1185">Reference proteome</keyword>
<sequence length="192" mass="21900">MAPPPLHDDPQFHHVRSGVTAIIERHGKVIIGMRKASHGINKMQMPGGHQEIWEKPEACAERETFEETGLVVKAIAHGPTTDDQFLEERKHYKTLHIWCKMVDETAEPKAKEMDKCDKWMWKSAKELREYFRQGQAFKPLENLVGQSPENDVLAKLENRAEAHEKAVELAEKAKLAEQAKVDEQATDVEVDV</sequence>
<gene>
    <name evidence="3" type="ORF">BDZ83DRAFT_641087</name>
</gene>
<proteinExistence type="predicted"/>
<dbReference type="RefSeq" id="XP_060358653.1">
    <property type="nucleotide sequence ID" value="XM_060509531.1"/>
</dbReference>
<feature type="domain" description="Nudix hydrolase" evidence="2">
    <location>
        <begin position="14"/>
        <end position="147"/>
    </location>
</feature>
<evidence type="ECO:0000313" key="4">
    <source>
        <dbReference type="Proteomes" id="UP001244207"/>
    </source>
</evidence>
<organism evidence="3 4">
    <name type="scientific">Glomerella acutata</name>
    <name type="common">Colletotrichum acutatum</name>
    <dbReference type="NCBI Taxonomy" id="27357"/>
    <lineage>
        <taxon>Eukaryota</taxon>
        <taxon>Fungi</taxon>
        <taxon>Dikarya</taxon>
        <taxon>Ascomycota</taxon>
        <taxon>Pezizomycotina</taxon>
        <taxon>Sordariomycetes</taxon>
        <taxon>Hypocreomycetidae</taxon>
        <taxon>Glomerellales</taxon>
        <taxon>Glomerellaceae</taxon>
        <taxon>Colletotrichum</taxon>
        <taxon>Colletotrichum acutatum species complex</taxon>
    </lineage>
</organism>
<dbReference type="GO" id="GO:0006203">
    <property type="term" value="P:dGTP catabolic process"/>
    <property type="evidence" value="ECO:0007669"/>
    <property type="project" value="TreeGrafter"/>
</dbReference>
<evidence type="ECO:0000259" key="2">
    <source>
        <dbReference type="PROSITE" id="PS51462"/>
    </source>
</evidence>
<comment type="caution">
    <text evidence="3">The sequence shown here is derived from an EMBL/GenBank/DDBJ whole genome shotgun (WGS) entry which is preliminary data.</text>
</comment>
<accession>A0AAD8UBS8</accession>
<dbReference type="EMBL" id="JAHMHS010000178">
    <property type="protein sequence ID" value="KAK1709742.1"/>
    <property type="molecule type" value="Genomic_DNA"/>
</dbReference>